<accession>A0A0D4DA83</accession>
<dbReference type="Proteomes" id="UP000202888">
    <property type="component" value="Segment"/>
</dbReference>
<evidence type="ECO:0000313" key="1">
    <source>
        <dbReference type="EMBL" id="AJT60884.1"/>
    </source>
</evidence>
<reference evidence="1 2" key="1">
    <citation type="journal article" date="2016" name="Genom Data">
        <title>Complete genome sequence of a giant Vibrio phage ValKK3 infecting Vibrio alginolyticus.</title>
        <authorList>
            <person name="Lal T.M."/>
            <person name="Sano M."/>
            <person name="Hatai K."/>
            <person name="Ransangan J."/>
        </authorList>
    </citation>
    <scope>NUCLEOTIDE SEQUENCE [LARGE SCALE GENOMIC DNA]</scope>
</reference>
<sequence length="96" mass="10775">MNYTTETIKACMNLVATLKSDKITKGNVEKLRAAYRAQQDQEVSIAMSSICSIAERHLDRKAANRPAMSKCAESYLNFDWRTIPGCVGFSREVLEV</sequence>
<dbReference type="GeneID" id="26628369"/>
<dbReference type="KEGG" id="vg:26628369"/>
<evidence type="ECO:0000313" key="2">
    <source>
        <dbReference type="Proteomes" id="UP000202888"/>
    </source>
</evidence>
<keyword evidence="2" id="KW-1185">Reference proteome</keyword>
<proteinExistence type="predicted"/>
<dbReference type="OrthoDB" id="19068at10239"/>
<protein>
    <submittedName>
        <fullName evidence="1">Uncharacterized protein</fullName>
    </submittedName>
</protein>
<dbReference type="EMBL" id="KP671755">
    <property type="protein sequence ID" value="AJT60884.1"/>
    <property type="molecule type" value="Genomic_DNA"/>
</dbReference>
<organism evidence="1 2">
    <name type="scientific">Vibrio phage ValKK3</name>
    <dbReference type="NCBI Taxonomy" id="1610855"/>
    <lineage>
        <taxon>Viruses</taxon>
        <taxon>Duplodnaviria</taxon>
        <taxon>Heunggongvirae</taxon>
        <taxon>Uroviricota</taxon>
        <taxon>Caudoviricetes</taxon>
        <taxon>Pantevenvirales</taxon>
        <taxon>Straboviridae</taxon>
        <taxon>Schizotequatrovirus</taxon>
        <taxon>Schizotequatrovirus valkk3</taxon>
    </lineage>
</organism>
<dbReference type="RefSeq" id="YP_009201146.1">
    <property type="nucleotide sequence ID" value="NC_028829.1"/>
</dbReference>
<name>A0A0D4DA83_9CAUD</name>